<dbReference type="PROSITE" id="PS50262">
    <property type="entry name" value="G_PROTEIN_RECEP_F1_2"/>
    <property type="match status" value="1"/>
</dbReference>
<proteinExistence type="predicted"/>
<dbReference type="AlphaFoldDB" id="A0AAE1Q0B0"/>
<comment type="caution">
    <text evidence="11">The sequence shown here is derived from an EMBL/GenBank/DDBJ whole genome shotgun (WGS) entry which is preliminary data.</text>
</comment>
<evidence type="ECO:0000256" key="2">
    <source>
        <dbReference type="ARBA" id="ARBA00022692"/>
    </source>
</evidence>
<dbReference type="PANTHER" id="PTHR24243:SF233">
    <property type="entry name" value="THYROTROPIN-RELEASING HORMONE RECEPTOR"/>
    <property type="match status" value="1"/>
</dbReference>
<dbReference type="EMBL" id="JAWZYT010000885">
    <property type="protein sequence ID" value="KAK4317836.1"/>
    <property type="molecule type" value="Genomic_DNA"/>
</dbReference>
<feature type="region of interest" description="Disordered" evidence="8">
    <location>
        <begin position="91"/>
        <end position="110"/>
    </location>
</feature>
<keyword evidence="5 9" id="KW-0472">Membrane</keyword>
<keyword evidence="6" id="KW-0675">Receptor</keyword>
<keyword evidence="3 9" id="KW-1133">Transmembrane helix</keyword>
<feature type="compositionally biased region" description="Basic and acidic residues" evidence="8">
    <location>
        <begin position="192"/>
        <end position="216"/>
    </location>
</feature>
<protein>
    <recommendedName>
        <fullName evidence="10">G-protein coupled receptors family 1 profile domain-containing protein</fullName>
    </recommendedName>
</protein>
<evidence type="ECO:0000313" key="11">
    <source>
        <dbReference type="EMBL" id="KAK4317836.1"/>
    </source>
</evidence>
<evidence type="ECO:0000259" key="10">
    <source>
        <dbReference type="PROSITE" id="PS50262"/>
    </source>
</evidence>
<feature type="region of interest" description="Disordered" evidence="8">
    <location>
        <begin position="189"/>
        <end position="285"/>
    </location>
</feature>
<evidence type="ECO:0000256" key="9">
    <source>
        <dbReference type="SAM" id="Phobius"/>
    </source>
</evidence>
<keyword evidence="12" id="KW-1185">Reference proteome</keyword>
<feature type="compositionally biased region" description="Basic and acidic residues" evidence="8">
    <location>
        <begin position="243"/>
        <end position="264"/>
    </location>
</feature>
<feature type="domain" description="G-protein coupled receptors family 1 profile" evidence="10">
    <location>
        <begin position="1"/>
        <end position="61"/>
    </location>
</feature>
<evidence type="ECO:0000256" key="5">
    <source>
        <dbReference type="ARBA" id="ARBA00023136"/>
    </source>
</evidence>
<dbReference type="Gene3D" id="1.20.1070.10">
    <property type="entry name" value="Rhodopsin 7-helix transmembrane proteins"/>
    <property type="match status" value="1"/>
</dbReference>
<dbReference type="Proteomes" id="UP001292094">
    <property type="component" value="Unassembled WGS sequence"/>
</dbReference>
<feature type="transmembrane region" description="Helical" evidence="9">
    <location>
        <begin position="6"/>
        <end position="25"/>
    </location>
</feature>
<dbReference type="InterPro" id="IPR017452">
    <property type="entry name" value="GPCR_Rhodpsn_7TM"/>
</dbReference>
<evidence type="ECO:0000256" key="1">
    <source>
        <dbReference type="ARBA" id="ARBA00004141"/>
    </source>
</evidence>
<dbReference type="GO" id="GO:0005886">
    <property type="term" value="C:plasma membrane"/>
    <property type="evidence" value="ECO:0007669"/>
    <property type="project" value="TreeGrafter"/>
</dbReference>
<feature type="transmembrane region" description="Helical" evidence="9">
    <location>
        <begin position="37"/>
        <end position="56"/>
    </location>
</feature>
<keyword evidence="4" id="KW-0297">G-protein coupled receptor</keyword>
<keyword evidence="2 9" id="KW-0812">Transmembrane</keyword>
<gene>
    <name evidence="11" type="ORF">Pmani_011075</name>
</gene>
<accession>A0AAE1Q0B0</accession>
<keyword evidence="7" id="KW-0807">Transducer</keyword>
<name>A0AAE1Q0B0_9EUCA</name>
<dbReference type="SUPFAM" id="SSF81321">
    <property type="entry name" value="Family A G protein-coupled receptor-like"/>
    <property type="match status" value="1"/>
</dbReference>
<evidence type="ECO:0000256" key="8">
    <source>
        <dbReference type="SAM" id="MobiDB-lite"/>
    </source>
</evidence>
<feature type="compositionally biased region" description="Basic and acidic residues" evidence="8">
    <location>
        <begin position="272"/>
        <end position="285"/>
    </location>
</feature>
<reference evidence="11" key="1">
    <citation type="submission" date="2023-11" db="EMBL/GenBank/DDBJ databases">
        <title>Genome assemblies of two species of porcelain crab, Petrolisthes cinctipes and Petrolisthes manimaculis (Anomura: Porcellanidae).</title>
        <authorList>
            <person name="Angst P."/>
        </authorList>
    </citation>
    <scope>NUCLEOTIDE SEQUENCE</scope>
    <source>
        <strain evidence="11">PB745_02</strain>
        <tissue evidence="11">Gill</tissue>
    </source>
</reference>
<evidence type="ECO:0000256" key="3">
    <source>
        <dbReference type="ARBA" id="ARBA00022989"/>
    </source>
</evidence>
<evidence type="ECO:0000256" key="6">
    <source>
        <dbReference type="ARBA" id="ARBA00023170"/>
    </source>
</evidence>
<feature type="compositionally biased region" description="Polar residues" evidence="8">
    <location>
        <begin position="91"/>
        <end position="109"/>
    </location>
</feature>
<evidence type="ECO:0000256" key="7">
    <source>
        <dbReference type="ARBA" id="ARBA00023224"/>
    </source>
</evidence>
<dbReference type="GO" id="GO:0004930">
    <property type="term" value="F:G protein-coupled receptor activity"/>
    <property type="evidence" value="ECO:0007669"/>
    <property type="project" value="UniProtKB-KW"/>
</dbReference>
<evidence type="ECO:0000313" key="12">
    <source>
        <dbReference type="Proteomes" id="UP001292094"/>
    </source>
</evidence>
<comment type="subcellular location">
    <subcellularLocation>
        <location evidence="1">Membrane</location>
        <topology evidence="1">Multi-pass membrane protein</topology>
    </subcellularLocation>
</comment>
<dbReference type="PANTHER" id="PTHR24243">
    <property type="entry name" value="G-PROTEIN COUPLED RECEPTOR"/>
    <property type="match status" value="1"/>
</dbReference>
<evidence type="ECO:0000256" key="4">
    <source>
        <dbReference type="ARBA" id="ARBA00023040"/>
    </source>
</evidence>
<sequence>MLATVTVFFFVSLFPFRVLTLWIVWTPKDVIETMGALRFFSLLYGARVLFFANSAVNPILYNLTSTKFREAFLKLLSRDVGRRYLSRQSTFNTTGTSMSNGRSGSSRTVPTDVAGIREGLSARMALARCGRHASFDDVPLPRPSIARYGRQSSFAGSYCFPSNVANSNNNSAACSRQNSRAGENGIVAPIEGLKRGSEGEKPHSGEGRRLLERDRSTSLTTDMIEEERSSCSTGGGRQTSVKSNKERTEAETEKLLSDSERMDSPKNTQTFSHDDDTDKETKLHDTDTCDRQNLATKDFDIEAESKVTTELCADNDSSVVSLKDNTSREETEVVAFKENGKSVQFTNTSRTKSL</sequence>
<organism evidence="11 12">
    <name type="scientific">Petrolisthes manimaculis</name>
    <dbReference type="NCBI Taxonomy" id="1843537"/>
    <lineage>
        <taxon>Eukaryota</taxon>
        <taxon>Metazoa</taxon>
        <taxon>Ecdysozoa</taxon>
        <taxon>Arthropoda</taxon>
        <taxon>Crustacea</taxon>
        <taxon>Multicrustacea</taxon>
        <taxon>Malacostraca</taxon>
        <taxon>Eumalacostraca</taxon>
        <taxon>Eucarida</taxon>
        <taxon>Decapoda</taxon>
        <taxon>Pleocyemata</taxon>
        <taxon>Anomura</taxon>
        <taxon>Galatheoidea</taxon>
        <taxon>Porcellanidae</taxon>
        <taxon>Petrolisthes</taxon>
    </lineage>
</organism>